<dbReference type="InterPro" id="IPR036388">
    <property type="entry name" value="WH-like_DNA-bd_sf"/>
</dbReference>
<sequence>MKNRRTAAPLDEHDTRWLSSAEVRTYRRGQRIIKAGSPLGEWVAISRGAAYLVSQVAPGTRVAVAALWLGDVIGGESPLGKLAARYDVTALVDVTTIHIPLAQLQSADAPPLASQTGELYNATASRLQGQISMRLAGNGLQRLVSVMATLATALAPDEAARRADRIALPVAQRWIGQLSGLSRRQAWLYLGQLREHGWLVTSRSQVTLEGLRAWLALMPEVETAGLDCIATLAQCHETLMRLSARALQRGGPVG</sequence>
<dbReference type="InterPro" id="IPR000595">
    <property type="entry name" value="cNMP-bd_dom"/>
</dbReference>
<dbReference type="Pfam" id="PF00027">
    <property type="entry name" value="cNMP_binding"/>
    <property type="match status" value="1"/>
</dbReference>
<proteinExistence type="predicted"/>
<dbReference type="RefSeq" id="WP_088483845.1">
    <property type="nucleotide sequence ID" value="NZ_NISI01000005.1"/>
</dbReference>
<name>A0A254N6E9_9BURK</name>
<reference evidence="2 3" key="1">
    <citation type="journal article" date="2007" name="Int. J. Syst. Evol. Microbiol.">
        <title>Description of Pelomonas aquatica sp. nov. and Pelomonas puraquae sp. nov., isolated from industrial and haemodialysis water.</title>
        <authorList>
            <person name="Gomila M."/>
            <person name="Bowien B."/>
            <person name="Falsen E."/>
            <person name="Moore E.R."/>
            <person name="Lalucat J."/>
        </authorList>
    </citation>
    <scope>NUCLEOTIDE SEQUENCE [LARGE SCALE GENOMIC DNA]</scope>
    <source>
        <strain evidence="2 3">CCUG 52769</strain>
    </source>
</reference>
<dbReference type="Proteomes" id="UP000197446">
    <property type="component" value="Unassembled WGS sequence"/>
</dbReference>
<keyword evidence="3" id="KW-1185">Reference proteome</keyword>
<feature type="domain" description="Cyclic nucleotide-binding" evidence="1">
    <location>
        <begin position="24"/>
        <end position="105"/>
    </location>
</feature>
<dbReference type="Gene3D" id="1.10.10.10">
    <property type="entry name" value="Winged helix-like DNA-binding domain superfamily/Winged helix DNA-binding domain"/>
    <property type="match status" value="1"/>
</dbReference>
<gene>
    <name evidence="2" type="ORF">CDO81_14055</name>
</gene>
<comment type="caution">
    <text evidence="2">The sequence shown here is derived from an EMBL/GenBank/DDBJ whole genome shotgun (WGS) entry which is preliminary data.</text>
</comment>
<dbReference type="InterPro" id="IPR018490">
    <property type="entry name" value="cNMP-bd_dom_sf"/>
</dbReference>
<protein>
    <recommendedName>
        <fullName evidence="1">Cyclic nucleotide-binding domain-containing protein</fullName>
    </recommendedName>
</protein>
<dbReference type="InterPro" id="IPR014710">
    <property type="entry name" value="RmlC-like_jellyroll"/>
</dbReference>
<dbReference type="SUPFAM" id="SSF51206">
    <property type="entry name" value="cAMP-binding domain-like"/>
    <property type="match status" value="1"/>
</dbReference>
<accession>A0A254N6E9</accession>
<dbReference type="CDD" id="cd00038">
    <property type="entry name" value="CAP_ED"/>
    <property type="match status" value="1"/>
</dbReference>
<evidence type="ECO:0000259" key="1">
    <source>
        <dbReference type="Pfam" id="PF00027"/>
    </source>
</evidence>
<evidence type="ECO:0000313" key="2">
    <source>
        <dbReference type="EMBL" id="OWR03609.1"/>
    </source>
</evidence>
<dbReference type="EMBL" id="NISI01000005">
    <property type="protein sequence ID" value="OWR03609.1"/>
    <property type="molecule type" value="Genomic_DNA"/>
</dbReference>
<evidence type="ECO:0000313" key="3">
    <source>
        <dbReference type="Proteomes" id="UP000197446"/>
    </source>
</evidence>
<dbReference type="OrthoDB" id="9152911at2"/>
<organism evidence="2 3">
    <name type="scientific">Roseateles puraquae</name>
    <dbReference type="NCBI Taxonomy" id="431059"/>
    <lineage>
        <taxon>Bacteria</taxon>
        <taxon>Pseudomonadati</taxon>
        <taxon>Pseudomonadota</taxon>
        <taxon>Betaproteobacteria</taxon>
        <taxon>Burkholderiales</taxon>
        <taxon>Sphaerotilaceae</taxon>
        <taxon>Roseateles</taxon>
    </lineage>
</organism>
<dbReference type="Gene3D" id="2.60.120.10">
    <property type="entry name" value="Jelly Rolls"/>
    <property type="match status" value="1"/>
</dbReference>
<dbReference type="AlphaFoldDB" id="A0A254N6E9"/>